<protein>
    <submittedName>
        <fullName evidence="2">Uncharacterized protein</fullName>
    </submittedName>
</protein>
<evidence type="ECO:0000256" key="1">
    <source>
        <dbReference type="SAM" id="MobiDB-lite"/>
    </source>
</evidence>
<dbReference type="AlphaFoldDB" id="A0AAD3P2H3"/>
<feature type="region of interest" description="Disordered" evidence="1">
    <location>
        <begin position="1"/>
        <end position="22"/>
    </location>
</feature>
<dbReference type="EMBL" id="BSYO01000001">
    <property type="protein sequence ID" value="GMG98183.1"/>
    <property type="molecule type" value="Genomic_DNA"/>
</dbReference>
<sequence length="121" mass="13962">MGLTRLGPDHKKANHDPQGYSTISKEYRQEIGALQRKKREIFPTPCPTMNSSEHARRKETNLESSWPHQKETILHNWATSINLPKGRPAADHMDDHSFQRRRIAIFTIKKALDSPSRACFD</sequence>
<feature type="region of interest" description="Disordered" evidence="1">
    <location>
        <begin position="42"/>
        <end position="67"/>
    </location>
</feature>
<dbReference type="Proteomes" id="UP001279734">
    <property type="component" value="Unassembled WGS sequence"/>
</dbReference>
<keyword evidence="3" id="KW-1185">Reference proteome</keyword>
<name>A0AAD3P2H3_NEPGR</name>
<evidence type="ECO:0000313" key="2">
    <source>
        <dbReference type="EMBL" id="GMG98183.1"/>
    </source>
</evidence>
<reference evidence="2" key="1">
    <citation type="submission" date="2023-05" db="EMBL/GenBank/DDBJ databases">
        <title>Nepenthes gracilis genome sequencing.</title>
        <authorList>
            <person name="Fukushima K."/>
        </authorList>
    </citation>
    <scope>NUCLEOTIDE SEQUENCE</scope>
    <source>
        <strain evidence="2">SING2019-196</strain>
    </source>
</reference>
<evidence type="ECO:0000313" key="3">
    <source>
        <dbReference type="Proteomes" id="UP001279734"/>
    </source>
</evidence>
<proteinExistence type="predicted"/>
<comment type="caution">
    <text evidence="2">The sequence shown here is derived from an EMBL/GenBank/DDBJ whole genome shotgun (WGS) entry which is preliminary data.</text>
</comment>
<accession>A0AAD3P2H3</accession>
<organism evidence="2 3">
    <name type="scientific">Nepenthes gracilis</name>
    <name type="common">Slender pitcher plant</name>
    <dbReference type="NCBI Taxonomy" id="150966"/>
    <lineage>
        <taxon>Eukaryota</taxon>
        <taxon>Viridiplantae</taxon>
        <taxon>Streptophyta</taxon>
        <taxon>Embryophyta</taxon>
        <taxon>Tracheophyta</taxon>
        <taxon>Spermatophyta</taxon>
        <taxon>Magnoliopsida</taxon>
        <taxon>eudicotyledons</taxon>
        <taxon>Gunneridae</taxon>
        <taxon>Pentapetalae</taxon>
        <taxon>Caryophyllales</taxon>
        <taxon>Nepenthaceae</taxon>
        <taxon>Nepenthes</taxon>
    </lineage>
</organism>
<gene>
    <name evidence="2" type="ORF">Nepgr_000023</name>
</gene>